<accession>A0A9X1MR85</accession>
<feature type="signal peptide" evidence="1">
    <location>
        <begin position="1"/>
        <end position="24"/>
    </location>
</feature>
<evidence type="ECO:0000313" key="2">
    <source>
        <dbReference type="EMBL" id="MCC9631898.1"/>
    </source>
</evidence>
<feature type="chain" id="PRO_5040917314" evidence="1">
    <location>
        <begin position="25"/>
        <end position="310"/>
    </location>
</feature>
<dbReference type="EMBL" id="JAJKFT010000010">
    <property type="protein sequence ID" value="MCC9631898.1"/>
    <property type="molecule type" value="Genomic_DNA"/>
</dbReference>
<proteinExistence type="predicted"/>
<keyword evidence="2" id="KW-0378">Hydrolase</keyword>
<dbReference type="AlphaFoldDB" id="A0A9X1MR85"/>
<evidence type="ECO:0000256" key="1">
    <source>
        <dbReference type="SAM" id="SignalP"/>
    </source>
</evidence>
<dbReference type="SUPFAM" id="SSF53474">
    <property type="entry name" value="alpha/beta-Hydrolases"/>
    <property type="match status" value="1"/>
</dbReference>
<name>A0A9X1MR85_9BACT</name>
<dbReference type="RefSeq" id="WP_230224690.1">
    <property type="nucleotide sequence ID" value="NZ_JAJKFT010000010.1"/>
</dbReference>
<evidence type="ECO:0000313" key="3">
    <source>
        <dbReference type="Proteomes" id="UP001139103"/>
    </source>
</evidence>
<dbReference type="GO" id="GO:0016787">
    <property type="term" value="F:hydrolase activity"/>
    <property type="evidence" value="ECO:0007669"/>
    <property type="project" value="UniProtKB-KW"/>
</dbReference>
<comment type="caution">
    <text evidence="2">The sequence shown here is derived from an EMBL/GenBank/DDBJ whole genome shotgun (WGS) entry which is preliminary data.</text>
</comment>
<dbReference type="Gene3D" id="3.40.50.1820">
    <property type="entry name" value="alpha/beta hydrolase"/>
    <property type="match status" value="1"/>
</dbReference>
<sequence length="310" mass="34092">MSRIQPFAALALVLSFALFTQAQAPPAAKGKIPPPENVSLMTKDGVALKAIYFPSPNEKKAIPVIMLHGWKGKKEDVAGLAAVLQKQEGYAVIVPDLRTHGASQWTIQLNDRVSKTIDTDDIKRQQMQLFMDEDMEAVKRFLMDQNNEGKLNIDLLTIVAADNFSSILAANWAAKDWSWPILAGLKQGQDVKALVLVSPETTFKGFSASQALNHSALQTRVSIMLVASEESRNYSDAKQIEKQLSRGRLNASADGRDLFLATKPGDAKGTALLMNPAYNVLRDIKYLVDNRVAARADEFPWTDRSSPLGK</sequence>
<gene>
    <name evidence="2" type="ORF">LOC68_26180</name>
</gene>
<keyword evidence="1" id="KW-0732">Signal</keyword>
<dbReference type="Proteomes" id="UP001139103">
    <property type="component" value="Unassembled WGS sequence"/>
</dbReference>
<keyword evidence="3" id="KW-1185">Reference proteome</keyword>
<organism evidence="2 3">
    <name type="scientific">Blastopirellula sediminis</name>
    <dbReference type="NCBI Taxonomy" id="2894196"/>
    <lineage>
        <taxon>Bacteria</taxon>
        <taxon>Pseudomonadati</taxon>
        <taxon>Planctomycetota</taxon>
        <taxon>Planctomycetia</taxon>
        <taxon>Pirellulales</taxon>
        <taxon>Pirellulaceae</taxon>
        <taxon>Blastopirellula</taxon>
    </lineage>
</organism>
<dbReference type="InterPro" id="IPR029058">
    <property type="entry name" value="AB_hydrolase_fold"/>
</dbReference>
<protein>
    <submittedName>
        <fullName evidence="2">Alpha/beta hydrolase</fullName>
    </submittedName>
</protein>
<reference evidence="2" key="1">
    <citation type="submission" date="2021-11" db="EMBL/GenBank/DDBJ databases">
        <title>Genome sequence.</title>
        <authorList>
            <person name="Sun Q."/>
        </authorList>
    </citation>
    <scope>NUCLEOTIDE SEQUENCE</scope>
    <source>
        <strain evidence="2">JC732</strain>
    </source>
</reference>